<dbReference type="Proteomes" id="UP001230207">
    <property type="component" value="Unassembled WGS sequence"/>
</dbReference>
<organism evidence="1 2">
    <name type="scientific">Pararhizobium capsulatum DSM 1112</name>
    <dbReference type="NCBI Taxonomy" id="1121113"/>
    <lineage>
        <taxon>Bacteria</taxon>
        <taxon>Pseudomonadati</taxon>
        <taxon>Pseudomonadota</taxon>
        <taxon>Alphaproteobacteria</taxon>
        <taxon>Hyphomicrobiales</taxon>
        <taxon>Rhizobiaceae</taxon>
        <taxon>Rhizobium/Agrobacterium group</taxon>
        <taxon>Pararhizobium</taxon>
    </lineage>
</organism>
<accession>A0ABU0C0Q7</accession>
<protein>
    <submittedName>
        <fullName evidence="1">Uncharacterized protein</fullName>
    </submittedName>
</protein>
<dbReference type="RefSeq" id="WP_307237615.1">
    <property type="nucleotide sequence ID" value="NZ_JAUSVF010000007.1"/>
</dbReference>
<sequence>MTLIQAKPFPFGDHVPYLGDLERIAITTGSAVLFLENSQGTSKRPEFVIDIRHNSAPSPTTSPLWRLQRWLFIHQTTRQSGRPHCWFFYRVNRSSRDQAISAPFDFFGNRAFGAESHQTPLLVGSRDEPREVAKFGSQLHTVCEFNFC</sequence>
<keyword evidence="2" id="KW-1185">Reference proteome</keyword>
<evidence type="ECO:0000313" key="2">
    <source>
        <dbReference type="Proteomes" id="UP001230207"/>
    </source>
</evidence>
<comment type="caution">
    <text evidence="1">The sequence shown here is derived from an EMBL/GenBank/DDBJ whole genome shotgun (WGS) entry which is preliminary data.</text>
</comment>
<gene>
    <name evidence="1" type="ORF">QO002_006277</name>
</gene>
<evidence type="ECO:0000313" key="1">
    <source>
        <dbReference type="EMBL" id="MDQ0324070.1"/>
    </source>
</evidence>
<name>A0ABU0C0Q7_9HYPH</name>
<dbReference type="EMBL" id="JAUSVF010000007">
    <property type="protein sequence ID" value="MDQ0324070.1"/>
    <property type="molecule type" value="Genomic_DNA"/>
</dbReference>
<reference evidence="1 2" key="1">
    <citation type="submission" date="2023-07" db="EMBL/GenBank/DDBJ databases">
        <title>Genomic Encyclopedia of Type Strains, Phase IV (KMG-IV): sequencing the most valuable type-strain genomes for metagenomic binning, comparative biology and taxonomic classification.</title>
        <authorList>
            <person name="Goeker M."/>
        </authorList>
    </citation>
    <scope>NUCLEOTIDE SEQUENCE [LARGE SCALE GENOMIC DNA]</scope>
    <source>
        <strain evidence="1 2">DSM 1112</strain>
    </source>
</reference>
<proteinExistence type="predicted"/>